<name>A0ABQ3GK25_9MICC</name>
<keyword evidence="3" id="KW-1185">Reference proteome</keyword>
<dbReference type="InterPro" id="IPR029063">
    <property type="entry name" value="SAM-dependent_MTases_sf"/>
</dbReference>
<dbReference type="PANTHER" id="PTHR43317:SF1">
    <property type="entry name" value="THERMOSPERMINE SYNTHASE ACAULIS5"/>
    <property type="match status" value="1"/>
</dbReference>
<gene>
    <name evidence="2" type="ORF">GCM10008096_26380</name>
</gene>
<dbReference type="EMBL" id="BMXK01000012">
    <property type="protein sequence ID" value="GHD11701.1"/>
    <property type="molecule type" value="Genomic_DNA"/>
</dbReference>
<organism evidence="2 3">
    <name type="scientific">Zhihengliuella salsuginis</name>
    <dbReference type="NCBI Taxonomy" id="578222"/>
    <lineage>
        <taxon>Bacteria</taxon>
        <taxon>Bacillati</taxon>
        <taxon>Actinomycetota</taxon>
        <taxon>Actinomycetes</taxon>
        <taxon>Micrococcales</taxon>
        <taxon>Micrococcaceae</taxon>
        <taxon>Zhihengliuella</taxon>
    </lineage>
</organism>
<dbReference type="Gene3D" id="3.40.50.150">
    <property type="entry name" value="Vaccinia Virus protein VP39"/>
    <property type="match status" value="1"/>
</dbReference>
<accession>A0ABQ3GK25</accession>
<protein>
    <submittedName>
        <fullName evidence="2">Spermidine synthase</fullName>
    </submittedName>
</protein>
<sequence length="259" mass="27432">MTRSLSMASGTVARILPDPLDPDAVILEVDGAEQSHVLLNRQEDIFYEYLARAAHVIDALFEPGRPLRSLHLGAGALTLPRRLALTRPGSEQCVVDIERELVSFVLTHVPLPAGARVDSVVADARDHVEDLLAEGGPREPWDVVVLDIFTGGDSPQHLANGEFYGLLGRLLATDGLLIVNLGDDEGMHFARGQLRALQGVFGDVLATGASNLFTTRYAGNIIAAAAQAPIPVAARDSIAAAGPHPATTLSGPDLDRFSG</sequence>
<comment type="caution">
    <text evidence="2">The sequence shown here is derived from an EMBL/GenBank/DDBJ whole genome shotgun (WGS) entry which is preliminary data.</text>
</comment>
<evidence type="ECO:0000256" key="1">
    <source>
        <dbReference type="ARBA" id="ARBA00023115"/>
    </source>
</evidence>
<dbReference type="NCBIfam" id="NF037959">
    <property type="entry name" value="MFS_SpdSyn"/>
    <property type="match status" value="1"/>
</dbReference>
<dbReference type="RefSeq" id="WP_189351061.1">
    <property type="nucleotide sequence ID" value="NZ_BMXK01000012.1"/>
</dbReference>
<proteinExistence type="predicted"/>
<dbReference type="PANTHER" id="PTHR43317">
    <property type="entry name" value="THERMOSPERMINE SYNTHASE ACAULIS5"/>
    <property type="match status" value="1"/>
</dbReference>
<dbReference type="SUPFAM" id="SSF53335">
    <property type="entry name" value="S-adenosyl-L-methionine-dependent methyltransferases"/>
    <property type="match status" value="1"/>
</dbReference>
<dbReference type="Proteomes" id="UP000642819">
    <property type="component" value="Unassembled WGS sequence"/>
</dbReference>
<evidence type="ECO:0000313" key="2">
    <source>
        <dbReference type="EMBL" id="GHD11701.1"/>
    </source>
</evidence>
<evidence type="ECO:0000313" key="3">
    <source>
        <dbReference type="Proteomes" id="UP000642819"/>
    </source>
</evidence>
<keyword evidence="1" id="KW-0620">Polyamine biosynthesis</keyword>
<reference evidence="3" key="1">
    <citation type="journal article" date="2019" name="Int. J. Syst. Evol. Microbiol.">
        <title>The Global Catalogue of Microorganisms (GCM) 10K type strain sequencing project: providing services to taxonomists for standard genome sequencing and annotation.</title>
        <authorList>
            <consortium name="The Broad Institute Genomics Platform"/>
            <consortium name="The Broad Institute Genome Sequencing Center for Infectious Disease"/>
            <person name="Wu L."/>
            <person name="Ma J."/>
        </authorList>
    </citation>
    <scope>NUCLEOTIDE SEQUENCE [LARGE SCALE GENOMIC DNA]</scope>
    <source>
        <strain evidence="3">KCTC 19466</strain>
    </source>
</reference>